<feature type="transmembrane region" description="Helical" evidence="6">
    <location>
        <begin position="179"/>
        <end position="196"/>
    </location>
</feature>
<evidence type="ECO:0000313" key="7">
    <source>
        <dbReference type="EMBL" id="GAB58342.1"/>
    </source>
</evidence>
<keyword evidence="5 6" id="KW-0472">Membrane</keyword>
<feature type="transmembrane region" description="Helical" evidence="6">
    <location>
        <begin position="140"/>
        <end position="158"/>
    </location>
</feature>
<proteinExistence type="predicted"/>
<evidence type="ECO:0000313" key="8">
    <source>
        <dbReference type="Proteomes" id="UP000004374"/>
    </source>
</evidence>
<feature type="transmembrane region" description="Helical" evidence="6">
    <location>
        <begin position="6"/>
        <end position="25"/>
    </location>
</feature>
<feature type="transmembrane region" description="Helical" evidence="6">
    <location>
        <begin position="46"/>
        <end position="65"/>
    </location>
</feature>
<keyword evidence="3 6" id="KW-0812">Transmembrane</keyword>
<evidence type="ECO:0000256" key="5">
    <source>
        <dbReference type="ARBA" id="ARBA00023136"/>
    </source>
</evidence>
<comment type="caution">
    <text evidence="7">The sequence shown here is derived from an EMBL/GenBank/DDBJ whole genome shotgun (WGS) entry which is preliminary data.</text>
</comment>
<reference evidence="7 8" key="1">
    <citation type="journal article" date="2012" name="J. Bacteriol.">
        <title>Genome Sequence of the Protease-Producing Bacterium Rheinheimera nanhaiensis E407-8T, Isolated from Deep-Sea Sediment of the South China Sea.</title>
        <authorList>
            <person name="Zhang X.-Y."/>
            <person name="Zhang Y.-J."/>
            <person name="Qin Q.-L."/>
            <person name="Xie B.-B."/>
            <person name="Chen X.-L."/>
            <person name="Zhou B.-C."/>
            <person name="Zhang Y.-Z."/>
        </authorList>
    </citation>
    <scope>NUCLEOTIDE SEQUENCE [LARGE SCALE GENOMIC DNA]</scope>
    <source>
        <strain evidence="7 8">E407-8</strain>
    </source>
</reference>
<dbReference type="STRING" id="562729.RNAN_1314"/>
<dbReference type="PANTHER" id="PTHR30250">
    <property type="entry name" value="PST FAMILY PREDICTED COLANIC ACID TRANSPORTER"/>
    <property type="match status" value="1"/>
</dbReference>
<sequence>MEDIGRLNVLNVTVSLALLICMLGLDQAYVRHYHETKDKPALLKACLWPGLILLSILAICCGVFAKDISLLMYGEEAGRYFWITLYCVITAFISRFLSLILRMQERGLAYSMSQIIPKLVMLVAVGIIIFSGIAREFLTLQLAFLASTSTVLIVYAWNTRNEWQSAFRSRPDSESGKQLLNFGVPLVFSGVIYWGLMATSTVTLRMYAPLSELGLYSVTASFAAAASIFQSVFSVIWAPTVYRWHAESADMGKVHAISKQVLMAICVICALCGIFSWITDYLLPQGYASVKYLLLCALIAPLMYTLSEVTCVGIGITKRTGLTIWITLAAFVVNVLLSIKLVPLFGAAGAVVSNAIAYVVFFIMRTEVSSFIWRSFPRAKIYFFVVLLLFLTVVTLLSPEYGTYTYVVIWLCFIPLVGVFFRKEAYELLHTIKLTRS</sequence>
<keyword evidence="2" id="KW-1003">Cell membrane</keyword>
<dbReference type="Proteomes" id="UP000004374">
    <property type="component" value="Unassembled WGS sequence"/>
</dbReference>
<name>I1DWB4_9GAMM</name>
<feature type="transmembrane region" description="Helical" evidence="6">
    <location>
        <begin position="345"/>
        <end position="364"/>
    </location>
</feature>
<accession>I1DWB4</accession>
<protein>
    <submittedName>
        <fullName evidence="7">Polysaccharide biosynthesis protein</fullName>
    </submittedName>
</protein>
<feature type="transmembrane region" description="Helical" evidence="6">
    <location>
        <begin position="290"/>
        <end position="315"/>
    </location>
</feature>
<dbReference type="EMBL" id="BAFK01000006">
    <property type="protein sequence ID" value="GAB58342.1"/>
    <property type="molecule type" value="Genomic_DNA"/>
</dbReference>
<dbReference type="InterPro" id="IPR002797">
    <property type="entry name" value="Polysacc_synth"/>
</dbReference>
<feature type="transmembrane region" description="Helical" evidence="6">
    <location>
        <begin position="322"/>
        <end position="339"/>
    </location>
</feature>
<keyword evidence="4 6" id="KW-1133">Transmembrane helix</keyword>
<dbReference type="Pfam" id="PF01943">
    <property type="entry name" value="Polysacc_synt"/>
    <property type="match status" value="1"/>
</dbReference>
<gene>
    <name evidence="7" type="ORF">RNAN_1314</name>
</gene>
<dbReference type="AlphaFoldDB" id="I1DWB4"/>
<evidence type="ECO:0000256" key="1">
    <source>
        <dbReference type="ARBA" id="ARBA00004651"/>
    </source>
</evidence>
<evidence type="ECO:0000256" key="6">
    <source>
        <dbReference type="SAM" id="Phobius"/>
    </source>
</evidence>
<dbReference type="InterPro" id="IPR050833">
    <property type="entry name" value="Poly_Biosynth_Transport"/>
</dbReference>
<feature type="transmembrane region" description="Helical" evidence="6">
    <location>
        <begin position="216"/>
        <end position="240"/>
    </location>
</feature>
<feature type="transmembrane region" description="Helical" evidence="6">
    <location>
        <begin position="80"/>
        <end position="103"/>
    </location>
</feature>
<feature type="transmembrane region" description="Helical" evidence="6">
    <location>
        <begin position="403"/>
        <end position="421"/>
    </location>
</feature>
<evidence type="ECO:0000256" key="3">
    <source>
        <dbReference type="ARBA" id="ARBA00022692"/>
    </source>
</evidence>
<dbReference type="GO" id="GO:0005886">
    <property type="term" value="C:plasma membrane"/>
    <property type="evidence" value="ECO:0007669"/>
    <property type="project" value="UniProtKB-SubCell"/>
</dbReference>
<dbReference type="PANTHER" id="PTHR30250:SF11">
    <property type="entry name" value="O-ANTIGEN TRANSPORTER-RELATED"/>
    <property type="match status" value="1"/>
</dbReference>
<feature type="transmembrane region" description="Helical" evidence="6">
    <location>
        <begin position="115"/>
        <end position="134"/>
    </location>
</feature>
<comment type="subcellular location">
    <subcellularLocation>
        <location evidence="1">Cell membrane</location>
        <topology evidence="1">Multi-pass membrane protein</topology>
    </subcellularLocation>
</comment>
<evidence type="ECO:0000256" key="4">
    <source>
        <dbReference type="ARBA" id="ARBA00022989"/>
    </source>
</evidence>
<keyword evidence="8" id="KW-1185">Reference proteome</keyword>
<organism evidence="7 8">
    <name type="scientific">Rheinheimera nanhaiensis E407-8</name>
    <dbReference type="NCBI Taxonomy" id="562729"/>
    <lineage>
        <taxon>Bacteria</taxon>
        <taxon>Pseudomonadati</taxon>
        <taxon>Pseudomonadota</taxon>
        <taxon>Gammaproteobacteria</taxon>
        <taxon>Chromatiales</taxon>
        <taxon>Chromatiaceae</taxon>
        <taxon>Rheinheimera</taxon>
    </lineage>
</organism>
<feature type="transmembrane region" description="Helical" evidence="6">
    <location>
        <begin position="261"/>
        <end position="278"/>
    </location>
</feature>
<feature type="transmembrane region" description="Helical" evidence="6">
    <location>
        <begin position="376"/>
        <end position="397"/>
    </location>
</feature>
<evidence type="ECO:0000256" key="2">
    <source>
        <dbReference type="ARBA" id="ARBA00022475"/>
    </source>
</evidence>